<dbReference type="AlphaFoldDB" id="A0AA96LX74"/>
<dbReference type="EMBL" id="CP130319">
    <property type="protein sequence ID" value="WNR46270.1"/>
    <property type="molecule type" value="Genomic_DNA"/>
</dbReference>
<dbReference type="Proteomes" id="UP001304650">
    <property type="component" value="Chromosome"/>
</dbReference>
<organism evidence="1 2">
    <name type="scientific">Paenibacillus roseopurpureus</name>
    <dbReference type="NCBI Taxonomy" id="2918901"/>
    <lineage>
        <taxon>Bacteria</taxon>
        <taxon>Bacillati</taxon>
        <taxon>Bacillota</taxon>
        <taxon>Bacilli</taxon>
        <taxon>Bacillales</taxon>
        <taxon>Paenibacillaceae</taxon>
        <taxon>Paenibacillus</taxon>
    </lineage>
</organism>
<keyword evidence="2" id="KW-1185">Reference proteome</keyword>
<evidence type="ECO:0000313" key="2">
    <source>
        <dbReference type="Proteomes" id="UP001304650"/>
    </source>
</evidence>
<evidence type="ECO:0000313" key="1">
    <source>
        <dbReference type="EMBL" id="WNR46270.1"/>
    </source>
</evidence>
<reference evidence="1" key="1">
    <citation type="submission" date="2022-02" db="EMBL/GenBank/DDBJ databases">
        <title>Paenibacillus sp. MBLB1832 Whole Genome Shotgun Sequencing.</title>
        <authorList>
            <person name="Hwang C.Y."/>
            <person name="Cho E.-S."/>
            <person name="Seo M.-J."/>
        </authorList>
    </citation>
    <scope>NUCLEOTIDE SEQUENCE</scope>
    <source>
        <strain evidence="1">MBLB1832</strain>
    </source>
</reference>
<sequence>MAVKVIKNEVVKTSKGQEYTKVVVSSHKPVAHVPAPIHKK</sequence>
<name>A0AA96LX74_9BACL</name>
<accession>A0AA96LX74</accession>
<proteinExistence type="predicted"/>
<dbReference type="KEGG" id="proo:MJB10_09295"/>
<gene>
    <name evidence="1" type="ORF">MJB10_09295</name>
</gene>
<dbReference type="RefSeq" id="WP_314803859.1">
    <property type="nucleotide sequence ID" value="NZ_CP130319.1"/>
</dbReference>
<protein>
    <submittedName>
        <fullName evidence="1">Uncharacterized protein</fullName>
    </submittedName>
</protein>